<comment type="caution">
    <text evidence="3">The sequence shown here is derived from an EMBL/GenBank/DDBJ whole genome shotgun (WGS) entry which is preliminary data.</text>
</comment>
<evidence type="ECO:0008006" key="5">
    <source>
        <dbReference type="Google" id="ProtNLM"/>
    </source>
</evidence>
<feature type="compositionally biased region" description="Low complexity" evidence="1">
    <location>
        <begin position="44"/>
        <end position="54"/>
    </location>
</feature>
<feature type="region of interest" description="Disordered" evidence="1">
    <location>
        <begin position="1"/>
        <end position="54"/>
    </location>
</feature>
<gene>
    <name evidence="3" type="ORF">LQ327_28055</name>
</gene>
<feature type="transmembrane region" description="Helical" evidence="2">
    <location>
        <begin position="183"/>
        <end position="202"/>
    </location>
</feature>
<accession>A0ABS8PG50</accession>
<keyword evidence="2" id="KW-0812">Transmembrane</keyword>
<feature type="compositionally biased region" description="Polar residues" evidence="1">
    <location>
        <begin position="1"/>
        <end position="12"/>
    </location>
</feature>
<evidence type="ECO:0000256" key="2">
    <source>
        <dbReference type="SAM" id="Phobius"/>
    </source>
</evidence>
<feature type="transmembrane region" description="Helical" evidence="2">
    <location>
        <begin position="159"/>
        <end position="176"/>
    </location>
</feature>
<evidence type="ECO:0000313" key="3">
    <source>
        <dbReference type="EMBL" id="MCD2197232.1"/>
    </source>
</evidence>
<dbReference type="Proteomes" id="UP001199469">
    <property type="component" value="Unassembled WGS sequence"/>
</dbReference>
<evidence type="ECO:0000256" key="1">
    <source>
        <dbReference type="SAM" id="MobiDB-lite"/>
    </source>
</evidence>
<feature type="transmembrane region" description="Helical" evidence="2">
    <location>
        <begin position="131"/>
        <end position="153"/>
    </location>
</feature>
<evidence type="ECO:0000313" key="4">
    <source>
        <dbReference type="Proteomes" id="UP001199469"/>
    </source>
</evidence>
<keyword evidence="4" id="KW-1185">Reference proteome</keyword>
<keyword evidence="2" id="KW-1133">Transmembrane helix</keyword>
<dbReference type="EMBL" id="JAJNDB010000007">
    <property type="protein sequence ID" value="MCD2197232.1"/>
    <property type="molecule type" value="Genomic_DNA"/>
</dbReference>
<feature type="transmembrane region" description="Helical" evidence="2">
    <location>
        <begin position="222"/>
        <end position="242"/>
    </location>
</feature>
<reference evidence="3 4" key="1">
    <citation type="submission" date="2021-11" db="EMBL/GenBank/DDBJ databases">
        <title>Draft genome sequence of Actinomycetospora sp. SF1 isolated from the rhizosphere soil.</title>
        <authorList>
            <person name="Duangmal K."/>
            <person name="Chantavorakit T."/>
        </authorList>
    </citation>
    <scope>NUCLEOTIDE SEQUENCE [LARGE SCALE GENOMIC DNA]</scope>
    <source>
        <strain evidence="3 4">TBRC 5722</strain>
    </source>
</reference>
<organism evidence="3 4">
    <name type="scientific">Actinomycetospora endophytica</name>
    <dbReference type="NCBI Taxonomy" id="2291215"/>
    <lineage>
        <taxon>Bacteria</taxon>
        <taxon>Bacillati</taxon>
        <taxon>Actinomycetota</taxon>
        <taxon>Actinomycetes</taxon>
        <taxon>Pseudonocardiales</taxon>
        <taxon>Pseudonocardiaceae</taxon>
        <taxon>Actinomycetospora</taxon>
    </lineage>
</organism>
<sequence>MAQQQPRATVGTTDRPPHPADPALGDALLRSGPEVDGAEDLPLPEDLGGPDPAAAPAVTRERARIAVDLRAVVVDALHRLVEIPVDDGDRGPVAGHARAALGATRRAAALGGLPVPAGPTDPTRGQALRPAGLVVGTLFGAAAASLAALVVVLLPATVAAEPLLVVGLAVAVALAARHAPPAASGVVLAAVLGVLALAAPFATTTASTTGAVAGTVDLPVEAAPEPGECLLLGVVLAAAYAVGLHRRRRAIAVGRGHLLHAFDEQARGDVDARLGLAASTHRTLAAELAVLAAPDASEPRRRRIARHRVAAVLPTLAAVDAEPGHLVGEVDAVLDEGRLAVLVASARHAALLGGQPAARHGGRPPSVVVRGVPGRDRPEVGLLAARLLAELVAELASRPGPDAACVTVEHRDDAVVLEVACGRTRVSGPRPGRVPAALAERAALVGGTVEVTSCREALSVRVSLPVAATVPAPVQPSTPPGGSVAAA</sequence>
<name>A0ABS8PG50_9PSEU</name>
<dbReference type="RefSeq" id="WP_230739113.1">
    <property type="nucleotide sequence ID" value="NZ_JAJNDB010000007.1"/>
</dbReference>
<keyword evidence="2" id="KW-0472">Membrane</keyword>
<protein>
    <recommendedName>
        <fullName evidence="5">Signal transduction histidine kinase</fullName>
    </recommendedName>
</protein>
<proteinExistence type="predicted"/>